<feature type="chain" id="PRO_5002711663" description="Peptidase metallopeptidase domain-containing protein" evidence="13">
    <location>
        <begin position="24"/>
        <end position="450"/>
    </location>
</feature>
<dbReference type="KEGG" id="nve:5515041"/>
<evidence type="ECO:0000256" key="3">
    <source>
        <dbReference type="ARBA" id="ARBA00022723"/>
    </source>
</evidence>
<dbReference type="SUPFAM" id="SSF50923">
    <property type="entry name" value="Hemopexin-like domain"/>
    <property type="match status" value="1"/>
</dbReference>
<evidence type="ECO:0000256" key="8">
    <source>
        <dbReference type="ARBA" id="ARBA00023145"/>
    </source>
</evidence>
<dbReference type="GO" id="GO:0006508">
    <property type="term" value="P:proteolysis"/>
    <property type="evidence" value="ECO:0007669"/>
    <property type="project" value="UniProtKB-KW"/>
</dbReference>
<feature type="repeat" description="Hemopexin" evidence="12">
    <location>
        <begin position="344"/>
        <end position="389"/>
    </location>
</feature>
<keyword evidence="16" id="KW-1185">Reference proteome</keyword>
<gene>
    <name evidence="15" type="ORF">NEMVEDRAFT_v1g204505</name>
</gene>
<feature type="binding site" evidence="11">
    <location>
        <position position="148"/>
    </location>
    <ligand>
        <name>Ca(2+)</name>
        <dbReference type="ChEBI" id="CHEBI:29108"/>
        <label>3</label>
    </ligand>
</feature>
<dbReference type="PhylomeDB" id="A7RZM1"/>
<keyword evidence="2" id="KW-0645">Protease</keyword>
<reference evidence="15 16" key="1">
    <citation type="journal article" date="2007" name="Science">
        <title>Sea anemone genome reveals ancestral eumetazoan gene repertoire and genomic organization.</title>
        <authorList>
            <person name="Putnam N.H."/>
            <person name="Srivastava M."/>
            <person name="Hellsten U."/>
            <person name="Dirks B."/>
            <person name="Chapman J."/>
            <person name="Salamov A."/>
            <person name="Terry A."/>
            <person name="Shapiro H."/>
            <person name="Lindquist E."/>
            <person name="Kapitonov V.V."/>
            <person name="Jurka J."/>
            <person name="Genikhovich G."/>
            <person name="Grigoriev I.V."/>
            <person name="Lucas S.M."/>
            <person name="Steele R.E."/>
            <person name="Finnerty J.R."/>
            <person name="Technau U."/>
            <person name="Martindale M.Q."/>
            <person name="Rokhsar D.S."/>
        </authorList>
    </citation>
    <scope>NUCLEOTIDE SEQUENCE [LARGE SCALE GENOMIC DNA]</scope>
    <source>
        <strain evidence="16">CH2 X CH6</strain>
    </source>
</reference>
<dbReference type="InterPro" id="IPR006026">
    <property type="entry name" value="Peptidase_Metallo"/>
</dbReference>
<feature type="binding site" evidence="11">
    <location>
        <position position="151"/>
    </location>
    <ligand>
        <name>Zn(2+)</name>
        <dbReference type="ChEBI" id="CHEBI:29105"/>
        <label>1</label>
    </ligand>
</feature>
<dbReference type="GO" id="GO:0008270">
    <property type="term" value="F:zinc ion binding"/>
    <property type="evidence" value="ECO:0007669"/>
    <property type="project" value="InterPro"/>
</dbReference>
<dbReference type="PANTHER" id="PTHR10201">
    <property type="entry name" value="MATRIX METALLOPROTEINASE"/>
    <property type="match status" value="1"/>
</dbReference>
<evidence type="ECO:0000256" key="5">
    <source>
        <dbReference type="ARBA" id="ARBA00022801"/>
    </source>
</evidence>
<feature type="domain" description="Peptidase metallopeptidase" evidence="14">
    <location>
        <begin position="84"/>
        <end position="238"/>
    </location>
</feature>
<dbReference type="CDD" id="cd04278">
    <property type="entry name" value="ZnMc_MMP"/>
    <property type="match status" value="1"/>
</dbReference>
<feature type="repeat" description="Hemopexin" evidence="12">
    <location>
        <begin position="295"/>
        <end position="340"/>
    </location>
</feature>
<dbReference type="Gene3D" id="2.110.10.10">
    <property type="entry name" value="Hemopexin-like domain"/>
    <property type="match status" value="1"/>
</dbReference>
<keyword evidence="8" id="KW-0865">Zymogen</keyword>
<dbReference type="PROSITE" id="PS51642">
    <property type="entry name" value="HEMOPEXIN_2"/>
    <property type="match status" value="3"/>
</dbReference>
<dbReference type="InterPro" id="IPR036375">
    <property type="entry name" value="Hemopexin-like_dom_sf"/>
</dbReference>
<organism evidence="15 16">
    <name type="scientific">Nematostella vectensis</name>
    <name type="common">Starlet sea anemone</name>
    <dbReference type="NCBI Taxonomy" id="45351"/>
    <lineage>
        <taxon>Eukaryota</taxon>
        <taxon>Metazoa</taxon>
        <taxon>Cnidaria</taxon>
        <taxon>Anthozoa</taxon>
        <taxon>Hexacorallia</taxon>
        <taxon>Actiniaria</taxon>
        <taxon>Edwardsiidae</taxon>
        <taxon>Nematostella</taxon>
    </lineage>
</organism>
<evidence type="ECO:0000256" key="11">
    <source>
        <dbReference type="PIRSR" id="PIRSR621190-2"/>
    </source>
</evidence>
<dbReference type="Pfam" id="PF00045">
    <property type="entry name" value="Hemopexin"/>
    <property type="match status" value="2"/>
</dbReference>
<evidence type="ECO:0000256" key="13">
    <source>
        <dbReference type="SAM" id="SignalP"/>
    </source>
</evidence>
<comment type="cofactor">
    <cofactor evidence="11">
        <name>Zn(2+)</name>
        <dbReference type="ChEBI" id="CHEBI:29105"/>
    </cofactor>
    <text evidence="11">Binds 2 Zn(2+) ions per subunit.</text>
</comment>
<dbReference type="Pfam" id="PF00413">
    <property type="entry name" value="Peptidase_M10"/>
    <property type="match status" value="1"/>
</dbReference>
<dbReference type="InterPro" id="IPR033739">
    <property type="entry name" value="M10A_MMP"/>
</dbReference>
<dbReference type="SMART" id="SM00235">
    <property type="entry name" value="ZnMc"/>
    <property type="match status" value="1"/>
</dbReference>
<dbReference type="GO" id="GO:0030198">
    <property type="term" value="P:extracellular matrix organization"/>
    <property type="evidence" value="ECO:0000318"/>
    <property type="project" value="GO_Central"/>
</dbReference>
<feature type="binding site" evidence="11">
    <location>
        <position position="350"/>
    </location>
    <ligand>
        <name>Ca(2+)</name>
        <dbReference type="ChEBI" id="CHEBI:29108"/>
        <label>5</label>
    </ligand>
</feature>
<evidence type="ECO:0000256" key="6">
    <source>
        <dbReference type="ARBA" id="ARBA00022833"/>
    </source>
</evidence>
<feature type="binding site" evidence="10">
    <location>
        <position position="195"/>
    </location>
    <ligand>
        <name>Zn(2+)</name>
        <dbReference type="ChEBI" id="CHEBI:29105"/>
        <label>2</label>
        <note>catalytic</note>
    </ligand>
</feature>
<feature type="binding site" evidence="11">
    <location>
        <position position="169"/>
    </location>
    <ligand>
        <name>Ca(2+)</name>
        <dbReference type="ChEBI" id="CHEBI:29108"/>
        <label>1</label>
    </ligand>
</feature>
<dbReference type="GO" id="GO:0031012">
    <property type="term" value="C:extracellular matrix"/>
    <property type="evidence" value="ECO:0007669"/>
    <property type="project" value="InterPro"/>
</dbReference>
<dbReference type="InParanoid" id="A7RZM1"/>
<proteinExistence type="inferred from homology"/>
<feature type="binding site" evidence="11">
    <location>
        <position position="160"/>
    </location>
    <ligand>
        <name>Ca(2+)</name>
        <dbReference type="ChEBI" id="CHEBI:29108"/>
        <label>2</label>
    </ligand>
</feature>
<feature type="binding site" evidence="11">
    <location>
        <position position="123"/>
    </location>
    <ligand>
        <name>Ca(2+)</name>
        <dbReference type="ChEBI" id="CHEBI:29108"/>
        <label>2</label>
    </ligand>
</feature>
<keyword evidence="5" id="KW-0378">Hydrolase</keyword>
<dbReference type="EMBL" id="DS469557">
    <property type="protein sequence ID" value="EDO43121.1"/>
    <property type="molecule type" value="Genomic_DNA"/>
</dbReference>
<feature type="binding site" evidence="10">
    <location>
        <position position="191"/>
    </location>
    <ligand>
        <name>Zn(2+)</name>
        <dbReference type="ChEBI" id="CHEBI:29105"/>
        <label>2</label>
        <note>catalytic</note>
    </ligand>
</feature>
<dbReference type="AlphaFoldDB" id="A7RZM1"/>
<protein>
    <recommendedName>
        <fullName evidence="14">Peptidase metallopeptidase domain-containing protein</fullName>
    </recommendedName>
</protein>
<evidence type="ECO:0000313" key="16">
    <source>
        <dbReference type="Proteomes" id="UP000001593"/>
    </source>
</evidence>
<dbReference type="GO" id="GO:0030574">
    <property type="term" value="P:collagen catabolic process"/>
    <property type="evidence" value="ECO:0000318"/>
    <property type="project" value="GO_Central"/>
</dbReference>
<keyword evidence="7" id="KW-0482">Metalloprotease</keyword>
<accession>A7RZM1</accession>
<dbReference type="Proteomes" id="UP000001593">
    <property type="component" value="Unassembled WGS sequence"/>
</dbReference>
<comment type="similarity">
    <text evidence="1">Belongs to the peptidase M10A family.</text>
</comment>
<dbReference type="InterPro" id="IPR001818">
    <property type="entry name" value="Pept_M10_metallopeptidase"/>
</dbReference>
<evidence type="ECO:0000259" key="14">
    <source>
        <dbReference type="SMART" id="SM00235"/>
    </source>
</evidence>
<evidence type="ECO:0000256" key="2">
    <source>
        <dbReference type="ARBA" id="ARBA00022670"/>
    </source>
</evidence>
<dbReference type="PIRSF" id="PIRSF001191">
    <property type="entry name" value="Peptidase_M10A_matrix"/>
    <property type="match status" value="1"/>
</dbReference>
<feature type="binding site" evidence="11">
    <location>
        <position position="136"/>
    </location>
    <ligand>
        <name>Zn(2+)</name>
        <dbReference type="ChEBI" id="CHEBI:29105"/>
        <label>1</label>
    </ligand>
</feature>
<keyword evidence="6 10" id="KW-0862">Zinc</keyword>
<dbReference type="InterPro" id="IPR018487">
    <property type="entry name" value="Hemopexin-like_repeat"/>
</dbReference>
<feature type="binding site" evidence="11">
    <location>
        <position position="166"/>
    </location>
    <ligand>
        <name>Zn(2+)</name>
        <dbReference type="ChEBI" id="CHEBI:29105"/>
        <label>1</label>
    </ligand>
</feature>
<dbReference type="OMA" id="MAHAYFP"/>
<evidence type="ECO:0000256" key="7">
    <source>
        <dbReference type="ARBA" id="ARBA00023049"/>
    </source>
</evidence>
<feature type="binding site" evidence="11">
    <location>
        <position position="158"/>
    </location>
    <ligand>
        <name>Ca(2+)</name>
        <dbReference type="ChEBI" id="CHEBI:29108"/>
        <label>2</label>
    </ligand>
</feature>
<dbReference type="CDD" id="cd00094">
    <property type="entry name" value="HX"/>
    <property type="match status" value="1"/>
</dbReference>
<feature type="binding site" evidence="11">
    <location>
        <position position="394"/>
    </location>
    <ligand>
        <name>Ca(2+)</name>
        <dbReference type="ChEBI" id="CHEBI:29108"/>
        <label>4</label>
    </ligand>
</feature>
<evidence type="ECO:0000313" key="15">
    <source>
        <dbReference type="EMBL" id="EDO43121.1"/>
    </source>
</evidence>
<dbReference type="PANTHER" id="PTHR10201:SF323">
    <property type="entry name" value="MATRIX METALLOPROTEINASE-21"/>
    <property type="match status" value="1"/>
</dbReference>
<feature type="signal peptide" evidence="13">
    <location>
        <begin position="1"/>
        <end position="23"/>
    </location>
</feature>
<feature type="repeat" description="Hemopexin" evidence="12">
    <location>
        <begin position="390"/>
        <end position="437"/>
    </location>
</feature>
<evidence type="ECO:0000256" key="10">
    <source>
        <dbReference type="PIRSR" id="PIRSR001191-2"/>
    </source>
</evidence>
<dbReference type="STRING" id="45351.A7RZM1"/>
<dbReference type="Gene3D" id="3.40.390.10">
    <property type="entry name" value="Collagenase (Catalytic Domain)"/>
    <property type="match status" value="1"/>
</dbReference>
<dbReference type="HOGENOM" id="CLU_015489_8_3_1"/>
<keyword evidence="13" id="KW-0732">Signal</keyword>
<evidence type="ECO:0000256" key="12">
    <source>
        <dbReference type="PROSITE-ProRule" id="PRU01011"/>
    </source>
</evidence>
<feature type="binding site" evidence="11">
    <location>
        <position position="301"/>
    </location>
    <ligand>
        <name>Ca(2+)</name>
        <dbReference type="ChEBI" id="CHEBI:29108"/>
        <label>5</label>
    </ligand>
</feature>
<dbReference type="eggNOG" id="KOG1565">
    <property type="taxonomic scope" value="Eukaryota"/>
</dbReference>
<comment type="cofactor">
    <cofactor evidence="11">
        <name>Ca(2+)</name>
        <dbReference type="ChEBI" id="CHEBI:29108"/>
    </cofactor>
    <text evidence="11">Can bind about 5 Ca(2+) ions per subunit.</text>
</comment>
<feature type="binding site" evidence="11">
    <location>
        <position position="164"/>
    </location>
    <ligand>
        <name>Ca(2+)</name>
        <dbReference type="ChEBI" id="CHEBI:29108"/>
        <label>2</label>
    </ligand>
</feature>
<dbReference type="InterPro" id="IPR024079">
    <property type="entry name" value="MetalloPept_cat_dom_sf"/>
</dbReference>
<dbReference type="PRINTS" id="PR00138">
    <property type="entry name" value="MATRIXIN"/>
</dbReference>
<dbReference type="SMART" id="SM00120">
    <property type="entry name" value="HX"/>
    <property type="match status" value="4"/>
</dbReference>
<evidence type="ECO:0000256" key="1">
    <source>
        <dbReference type="ARBA" id="ARBA00010370"/>
    </source>
</evidence>
<keyword evidence="3 10" id="KW-0479">Metal-binding</keyword>
<dbReference type="InterPro" id="IPR000585">
    <property type="entry name" value="Hemopexin-like_dom"/>
</dbReference>
<sequence>MVRRYWQLMLLTVVNLVMFSVESGGSLIGTRRLERHGFWHDTHSRERAAVEIQGHPRITNGDVQIEGRYVRSRAIRRRKRYALRGTQWHKKRITYQVMNAFSKWAAVTSLVFVRVPPTSRDADITIRFVKAGDHGDEKPFRKGITEQLVGHTFPPWNNTGRSGDIHFNDDKYFSLPGYARAAYDFLWIAMHEIGHSLGLAHTGDPFSVMYTTYTAYFYNRKRDLSADDIRGIQALYGPPLPSGIPNECAVTSLSAMVMTADGTIYAFAGAFFWVLSERGPISTALRISKFWVGMESDIGAAFTRASDGMTFLLKDNRFWMFHNRVKYNGPLPITDPELNIPLNLTGIDAALESTNNKTVLLFKGTNYWRYRTDRQEIVSNRPKRIGRGVLEGPDAALFWRGKGRFLFNGDSYYRLRGRRLRTKPGYPRSMADYWMVCGFINTTSNPVLNP</sequence>
<feature type="binding site" evidence="11">
    <location>
        <position position="134"/>
    </location>
    <ligand>
        <name>Zn(2+)</name>
        <dbReference type="ChEBI" id="CHEBI:29105"/>
        <label>1</label>
    </ligand>
</feature>
<dbReference type="InterPro" id="IPR021190">
    <property type="entry name" value="Pept_M10A"/>
</dbReference>
<keyword evidence="4" id="KW-0677">Repeat</keyword>
<feature type="binding site" evidence="11">
    <location>
        <position position="143"/>
    </location>
    <ligand>
        <name>Ca(2+)</name>
        <dbReference type="ChEBI" id="CHEBI:29108"/>
        <label>3</label>
    </ligand>
</feature>
<dbReference type="SUPFAM" id="SSF55486">
    <property type="entry name" value="Metalloproteases ('zincins'), catalytic domain"/>
    <property type="match status" value="1"/>
</dbReference>
<dbReference type="OrthoDB" id="406838at2759"/>
<keyword evidence="11" id="KW-0106">Calcium</keyword>
<feature type="binding site" evidence="10">
    <location>
        <position position="201"/>
    </location>
    <ligand>
        <name>Zn(2+)</name>
        <dbReference type="ChEBI" id="CHEBI:29105"/>
        <label>2</label>
        <note>catalytic</note>
    </ligand>
</feature>
<feature type="binding site" evidence="11">
    <location>
        <position position="209"/>
    </location>
    <ligand>
        <name>Zn(2+)</name>
        <dbReference type="ChEBI" id="CHEBI:29105"/>
        <label>2</label>
        <note>catalytic</note>
    </ligand>
</feature>
<evidence type="ECO:0000256" key="9">
    <source>
        <dbReference type="PIRSR" id="PIRSR001191-1"/>
    </source>
</evidence>
<feature type="active site" evidence="9">
    <location>
        <position position="192"/>
    </location>
</feature>
<dbReference type="GO" id="GO:0004222">
    <property type="term" value="F:metalloendopeptidase activity"/>
    <property type="evidence" value="ECO:0000318"/>
    <property type="project" value="GO_Central"/>
</dbReference>
<name>A7RZM1_NEMVE</name>
<evidence type="ECO:0000256" key="4">
    <source>
        <dbReference type="ARBA" id="ARBA00022737"/>
    </source>
</evidence>